<dbReference type="InterPro" id="IPR008966">
    <property type="entry name" value="Adhesion_dom_sf"/>
</dbReference>
<dbReference type="InterPro" id="IPR036937">
    <property type="entry name" value="Adhesion_dom_fimbrial_sf"/>
</dbReference>
<keyword evidence="2" id="KW-1185">Reference proteome</keyword>
<reference evidence="1 2" key="1">
    <citation type="submission" date="2019-03" db="EMBL/GenBank/DDBJ databases">
        <title>Genomic analyses of the natural microbiome of Caenorhabditis elegans.</title>
        <authorList>
            <person name="Samuel B."/>
        </authorList>
    </citation>
    <scope>NUCLEOTIDE SEQUENCE [LARGE SCALE GENOMIC DNA]</scope>
    <source>
        <strain evidence="1 2">JUb89</strain>
    </source>
</reference>
<organism evidence="1 2">
    <name type="scientific">Acinetobacter calcoaceticus</name>
    <dbReference type="NCBI Taxonomy" id="471"/>
    <lineage>
        <taxon>Bacteria</taxon>
        <taxon>Pseudomonadati</taxon>
        <taxon>Pseudomonadota</taxon>
        <taxon>Gammaproteobacteria</taxon>
        <taxon>Moraxellales</taxon>
        <taxon>Moraxellaceae</taxon>
        <taxon>Acinetobacter</taxon>
        <taxon>Acinetobacter calcoaceticus/baumannii complex</taxon>
    </lineage>
</organism>
<evidence type="ECO:0008006" key="3">
    <source>
        <dbReference type="Google" id="ProtNLM"/>
    </source>
</evidence>
<sequence length="167" mass="18101">MPVFAETGKITFVGRIVAADTCVANIHGATQRQSPSHTALILASTPKDSLVKFGAKEAENANFSIGLSNILGQKCRGAKTIAGVYFSSDEGNIDTHGRLKNRGDAKNVDLQLLNDKKMPINLSLGYGRQASSTLMNQAYHYQIKYFAAEEAQQDGTVNDVTFTIVYK</sequence>
<dbReference type="Gene3D" id="2.60.40.1090">
    <property type="entry name" value="Fimbrial-type adhesion domain"/>
    <property type="match status" value="1"/>
</dbReference>
<proteinExistence type="predicted"/>
<gene>
    <name evidence="1" type="ORF">EC844_107131</name>
</gene>
<evidence type="ECO:0000313" key="1">
    <source>
        <dbReference type="EMBL" id="TCM67836.1"/>
    </source>
</evidence>
<comment type="caution">
    <text evidence="1">The sequence shown here is derived from an EMBL/GenBank/DDBJ whole genome shotgun (WGS) entry which is preliminary data.</text>
</comment>
<evidence type="ECO:0000313" key="2">
    <source>
        <dbReference type="Proteomes" id="UP000294963"/>
    </source>
</evidence>
<accession>A0A4R1XV25</accession>
<dbReference type="Proteomes" id="UP000294963">
    <property type="component" value="Unassembled WGS sequence"/>
</dbReference>
<name>A0A4R1XV25_ACICA</name>
<dbReference type="SUPFAM" id="SSF49401">
    <property type="entry name" value="Bacterial adhesins"/>
    <property type="match status" value="1"/>
</dbReference>
<dbReference type="GO" id="GO:0009289">
    <property type="term" value="C:pilus"/>
    <property type="evidence" value="ECO:0007669"/>
    <property type="project" value="InterPro"/>
</dbReference>
<dbReference type="GO" id="GO:0007155">
    <property type="term" value="P:cell adhesion"/>
    <property type="evidence" value="ECO:0007669"/>
    <property type="project" value="InterPro"/>
</dbReference>
<dbReference type="EMBL" id="SLVJ01000007">
    <property type="protein sequence ID" value="TCM67836.1"/>
    <property type="molecule type" value="Genomic_DNA"/>
</dbReference>
<protein>
    <recommendedName>
        <fullName evidence="3">Major type 1 subunit fimbrin (Pilin)</fullName>
    </recommendedName>
</protein>
<dbReference type="AlphaFoldDB" id="A0A4R1XV25"/>